<feature type="compositionally biased region" description="Acidic residues" evidence="3">
    <location>
        <begin position="518"/>
        <end position="542"/>
    </location>
</feature>
<dbReference type="PROSITE" id="PS00028">
    <property type="entry name" value="ZINC_FINGER_C2H2_1"/>
    <property type="match status" value="1"/>
</dbReference>
<proteinExistence type="predicted"/>
<feature type="region of interest" description="Disordered" evidence="3">
    <location>
        <begin position="1"/>
        <end position="45"/>
    </location>
</feature>
<name>A0ABP0DNQ8_9PEZI</name>
<feature type="compositionally biased region" description="Low complexity" evidence="3">
    <location>
        <begin position="35"/>
        <end position="45"/>
    </location>
</feature>
<keyword evidence="2" id="KW-0175">Coiled coil</keyword>
<accession>A0ABP0DNQ8</accession>
<gene>
    <name evidence="5" type="ORF">SEPCBS57363_003839</name>
</gene>
<dbReference type="EMBL" id="CAWUOM010000065">
    <property type="protein sequence ID" value="CAK7269916.1"/>
    <property type="molecule type" value="Genomic_DNA"/>
</dbReference>
<dbReference type="InterPro" id="IPR037475">
    <property type="entry name" value="Sos7"/>
</dbReference>
<organism evidence="5 6">
    <name type="scientific">Sporothrix epigloea</name>
    <dbReference type="NCBI Taxonomy" id="1892477"/>
    <lineage>
        <taxon>Eukaryota</taxon>
        <taxon>Fungi</taxon>
        <taxon>Dikarya</taxon>
        <taxon>Ascomycota</taxon>
        <taxon>Pezizomycotina</taxon>
        <taxon>Sordariomycetes</taxon>
        <taxon>Sordariomycetidae</taxon>
        <taxon>Ophiostomatales</taxon>
        <taxon>Ophiostomataceae</taxon>
        <taxon>Sporothrix</taxon>
    </lineage>
</organism>
<evidence type="ECO:0000256" key="3">
    <source>
        <dbReference type="SAM" id="MobiDB-lite"/>
    </source>
</evidence>
<keyword evidence="1" id="KW-0863">Zinc-finger</keyword>
<keyword evidence="1" id="KW-0862">Zinc</keyword>
<evidence type="ECO:0000259" key="4">
    <source>
        <dbReference type="PROSITE" id="PS50157"/>
    </source>
</evidence>
<dbReference type="Proteomes" id="UP001642501">
    <property type="component" value="Unassembled WGS sequence"/>
</dbReference>
<reference evidence="5 6" key="1">
    <citation type="submission" date="2024-01" db="EMBL/GenBank/DDBJ databases">
        <authorList>
            <person name="Allen C."/>
            <person name="Tagirdzhanova G."/>
        </authorList>
    </citation>
    <scope>NUCLEOTIDE SEQUENCE [LARGE SCALE GENOMIC DNA]</scope>
    <source>
        <strain evidence="5 6">CBS 573.63</strain>
    </source>
</reference>
<dbReference type="PANTHER" id="PTHR37329">
    <property type="entry name" value="KINETOCHORE PROTEIN SOS7"/>
    <property type="match status" value="1"/>
</dbReference>
<protein>
    <recommendedName>
        <fullName evidence="4">C2H2-type domain-containing protein</fullName>
    </recommendedName>
</protein>
<dbReference type="InterPro" id="IPR048781">
    <property type="entry name" value="Sos7_CC"/>
</dbReference>
<evidence type="ECO:0000256" key="1">
    <source>
        <dbReference type="PROSITE-ProRule" id="PRU00042"/>
    </source>
</evidence>
<feature type="domain" description="C2H2-type" evidence="4">
    <location>
        <begin position="294"/>
        <end position="321"/>
    </location>
</feature>
<evidence type="ECO:0000256" key="2">
    <source>
        <dbReference type="SAM" id="Coils"/>
    </source>
</evidence>
<feature type="compositionally biased region" description="Low complexity" evidence="3">
    <location>
        <begin position="1"/>
        <end position="18"/>
    </location>
</feature>
<dbReference type="PANTHER" id="PTHR37329:SF1">
    <property type="entry name" value="KINETOCHORE PROTEIN SOS7"/>
    <property type="match status" value="1"/>
</dbReference>
<sequence>MPARTRTASSGATSARSTPTVYSDKSAGSTPTNKSTSTQPSSVSAAASTSASANASYNASPADSEVVPLVPTTTPVNMTSTTGTLSPLDALYAPMATAVNLVHMEQMAQYLQAPETQQSLDTLLAAVKVREMASEDIDGNGVDEDVPDYHTVLDELDYLEGLFKKLRFSYKEQLTKETVVRRILELELPLLSATDIDRIVQSTELERQQWRQTKSEGREQGAAAERLMRDLAAERLYVMKAEKESAQLPDRILRLRHRLARMKLALRAELDAIDRVSSGAGDTRAEPAISTTSHLCAKCGRSFYSEAFHELHQAMHTVQDNKGSIQDGQQTFDLADFGDGMAAADVISAAAMRRCNGCSQMVPVLFLDSTLSKGESHSAFHARIQKANAEAQQKLAATTAPSAPNAPFAAHAMLGDLDMSLHGETEETIRQLRRSEADLAALEKRMRSEAERQAAIEGEMTQSLQHLRESVSSIRLEMLRIEQEADRMVQYMEEGRTNLGRSLQEQTDLFDVLLLTNNDDDADDDDDDDDGNDACEDAEMQD</sequence>
<feature type="compositionally biased region" description="Polar residues" evidence="3">
    <location>
        <begin position="19"/>
        <end position="34"/>
    </location>
</feature>
<dbReference type="InterPro" id="IPR013087">
    <property type="entry name" value="Znf_C2H2_type"/>
</dbReference>
<keyword evidence="6" id="KW-1185">Reference proteome</keyword>
<feature type="region of interest" description="Disordered" evidence="3">
    <location>
        <begin position="516"/>
        <end position="542"/>
    </location>
</feature>
<keyword evidence="1" id="KW-0479">Metal-binding</keyword>
<evidence type="ECO:0000313" key="6">
    <source>
        <dbReference type="Proteomes" id="UP001642501"/>
    </source>
</evidence>
<dbReference type="Pfam" id="PF20882">
    <property type="entry name" value="Sos7"/>
    <property type="match status" value="1"/>
</dbReference>
<dbReference type="PROSITE" id="PS50157">
    <property type="entry name" value="ZINC_FINGER_C2H2_2"/>
    <property type="match status" value="1"/>
</dbReference>
<comment type="caution">
    <text evidence="5">The sequence shown here is derived from an EMBL/GenBank/DDBJ whole genome shotgun (WGS) entry which is preliminary data.</text>
</comment>
<evidence type="ECO:0000313" key="5">
    <source>
        <dbReference type="EMBL" id="CAK7269916.1"/>
    </source>
</evidence>
<feature type="coiled-coil region" evidence="2">
    <location>
        <begin position="425"/>
        <end position="484"/>
    </location>
</feature>